<dbReference type="AlphaFoldDB" id="A0A1J4SBQ1"/>
<proteinExistence type="predicted"/>
<evidence type="ECO:0000256" key="1">
    <source>
        <dbReference type="SAM" id="MobiDB-lite"/>
    </source>
</evidence>
<dbReference type="EMBL" id="MNUO01000132">
    <property type="protein sequence ID" value="OIN95645.1"/>
    <property type="molecule type" value="Genomic_DNA"/>
</dbReference>
<name>A0A1J4SBQ1_9BACT</name>
<gene>
    <name evidence="2" type="ORF">AUJ66_08705</name>
</gene>
<evidence type="ECO:0000313" key="3">
    <source>
        <dbReference type="Proteomes" id="UP000182278"/>
    </source>
</evidence>
<accession>A0A1J4SBQ1</accession>
<dbReference type="Proteomes" id="UP000182278">
    <property type="component" value="Unassembled WGS sequence"/>
</dbReference>
<comment type="caution">
    <text evidence="2">The sequence shown here is derived from an EMBL/GenBank/DDBJ whole genome shotgun (WGS) entry which is preliminary data.</text>
</comment>
<sequence>MEKRCISTLGENKSSKIKNDNSSYPQEVRRRRGRGTIKNFTLGEVRFVEDRLTPHAVDSLVTFIMRYAKQDKKKK</sequence>
<protein>
    <submittedName>
        <fullName evidence="2">Uncharacterized protein</fullName>
    </submittedName>
</protein>
<feature type="region of interest" description="Disordered" evidence="1">
    <location>
        <begin position="1"/>
        <end position="29"/>
    </location>
</feature>
<reference evidence="2 3" key="1">
    <citation type="journal article" date="2016" name="Environ. Microbiol.">
        <title>Genomic resolution of a cold subsurface aquifer community provides metabolic insights for novel microbes adapted to high CO concentrations.</title>
        <authorList>
            <person name="Probst A.J."/>
            <person name="Castelle C.J."/>
            <person name="Singh A."/>
            <person name="Brown C.T."/>
            <person name="Anantharaman K."/>
            <person name="Sharon I."/>
            <person name="Hug L.A."/>
            <person name="Burstein D."/>
            <person name="Emerson J.B."/>
            <person name="Thomas B.C."/>
            <person name="Banfield J.F."/>
        </authorList>
    </citation>
    <scope>NUCLEOTIDE SEQUENCE [LARGE SCALE GENOMIC DNA]</scope>
    <source>
        <strain evidence="2">CG1_02_38_46</strain>
    </source>
</reference>
<dbReference type="STRING" id="1817893.AUJ66_08705"/>
<organism evidence="2 3">
    <name type="scientific">Candidatus Desantisbacteria bacterium CG1_02_38_46</name>
    <dbReference type="NCBI Taxonomy" id="1817893"/>
    <lineage>
        <taxon>Bacteria</taxon>
        <taxon>Candidatus Desantisiibacteriota</taxon>
    </lineage>
</organism>
<evidence type="ECO:0000313" key="2">
    <source>
        <dbReference type="EMBL" id="OIN95645.1"/>
    </source>
</evidence>